<dbReference type="OrthoDB" id="2969555at2"/>
<accession>A0A0U9H5E8</accession>
<name>A0A0U9H5E8_9BACI</name>
<dbReference type="EMBL" id="BBXV01000023">
    <property type="protein sequence ID" value="GAQ17859.1"/>
    <property type="molecule type" value="Genomic_DNA"/>
</dbReference>
<protein>
    <submittedName>
        <fullName evidence="1">Lipoprotein, partial</fullName>
    </submittedName>
</protein>
<gene>
    <name evidence="1" type="ORF">OPHB3_1796</name>
</gene>
<reference evidence="1 2" key="2">
    <citation type="journal article" date="2016" name="Genome Announc.">
        <title>Draft Genome Sequence of Oceanobacillus picturae Heshi-B3, Isolated from Fermented Rice Bran in a Traditional Japanese Seafood Dish.</title>
        <authorList>
            <person name="Akuzawa S."/>
            <person name="Nagaoka J."/>
            <person name="Kanekatsu M."/>
            <person name="Kanesaki Y."/>
            <person name="Suzuki T."/>
        </authorList>
    </citation>
    <scope>NUCLEOTIDE SEQUENCE [LARGE SCALE GENOMIC DNA]</scope>
    <source>
        <strain evidence="1 2">Heshi-B3</strain>
    </source>
</reference>
<dbReference type="AlphaFoldDB" id="A0A0U9H5E8"/>
<reference evidence="2" key="1">
    <citation type="submission" date="2015-07" db="EMBL/GenBank/DDBJ databases">
        <title>Draft Genome Sequence of Oceanobacillus picturae Heshi-B3 that Was Isolated from Fermented Rice Bran with Aging Salted Mackerel, Which Was Named Heshiko as Traditional Fermented Seafood in Japan.</title>
        <authorList>
            <person name="Akuzawa S."/>
            <person name="Nakagawa J."/>
            <person name="Kanekatsu T."/>
            <person name="Kanesaki Y."/>
            <person name="Suzuki T."/>
        </authorList>
    </citation>
    <scope>NUCLEOTIDE SEQUENCE [LARGE SCALE GENOMIC DNA]</scope>
    <source>
        <strain evidence="2">Heshi-B3</strain>
    </source>
</reference>
<organism evidence="1 2">
    <name type="scientific">Oceanobacillus picturae</name>
    <dbReference type="NCBI Taxonomy" id="171693"/>
    <lineage>
        <taxon>Bacteria</taxon>
        <taxon>Bacillati</taxon>
        <taxon>Bacillota</taxon>
        <taxon>Bacilli</taxon>
        <taxon>Bacillales</taxon>
        <taxon>Bacillaceae</taxon>
        <taxon>Oceanobacillus</taxon>
    </lineage>
</organism>
<dbReference type="Proteomes" id="UP000052946">
    <property type="component" value="Unassembled WGS sequence"/>
</dbReference>
<sequence length="357" mass="41399">MPIIDFKTLHFPPRYGLADKIHTLDCTWSDIILAAVTVGRKNWEWVTRYGTLSEHEMVFRIKMILAFLEENPYGEIERTDNLITLDPSEKVAISYFLGLVGTKLIAEKVFNIPWLMHLDVYTNFATGSDRVFFEKWITDRNTRPDLIGLDVRRDWVVIEAKGRTNNMGYTSLLEAKDQTKNIKTINGQYPALRFANSTYFSRNIWNFSLVDPEEYHENAPDIDITLGQFFRDYYSTIYNFLQHDETEKIEYENNSFTVRELKGTNVKIGIESNFFNTIKESSHNEQMFENAVLNSQPIQPETRDLTEDKPTSFEKNKYVDDIKIEDETDIDINSNKPSNIKISSSVSVGSDGIIVIY</sequence>
<comment type="caution">
    <text evidence="1">The sequence shown here is derived from an EMBL/GenBank/DDBJ whole genome shotgun (WGS) entry which is preliminary data.</text>
</comment>
<evidence type="ECO:0000313" key="1">
    <source>
        <dbReference type="EMBL" id="GAQ17859.1"/>
    </source>
</evidence>
<evidence type="ECO:0000313" key="2">
    <source>
        <dbReference type="Proteomes" id="UP000052946"/>
    </source>
</evidence>
<dbReference type="RefSeq" id="WP_058950079.1">
    <property type="nucleotide sequence ID" value="NZ_BBXV01000023.1"/>
</dbReference>
<keyword evidence="1" id="KW-0449">Lipoprotein</keyword>
<proteinExistence type="predicted"/>